<organism evidence="4 5">
    <name type="scientific">Prunus dulcis</name>
    <name type="common">Almond</name>
    <name type="synonym">Amygdalus dulcis</name>
    <dbReference type="NCBI Taxonomy" id="3755"/>
    <lineage>
        <taxon>Eukaryota</taxon>
        <taxon>Viridiplantae</taxon>
        <taxon>Streptophyta</taxon>
        <taxon>Embryophyta</taxon>
        <taxon>Tracheophyta</taxon>
        <taxon>Spermatophyta</taxon>
        <taxon>Magnoliopsida</taxon>
        <taxon>eudicotyledons</taxon>
        <taxon>Gunneridae</taxon>
        <taxon>Pentapetalae</taxon>
        <taxon>rosids</taxon>
        <taxon>fabids</taxon>
        <taxon>Rosales</taxon>
        <taxon>Rosaceae</taxon>
        <taxon>Amygdaloideae</taxon>
        <taxon>Amygdaleae</taxon>
        <taxon>Prunus</taxon>
    </lineage>
</organism>
<evidence type="ECO:0000259" key="3">
    <source>
        <dbReference type="Pfam" id="PF22936"/>
    </source>
</evidence>
<reference evidence="4 5" key="1">
    <citation type="journal article" date="2022" name="G3 (Bethesda)">
        <title>Whole-genome sequence and methylome profiling of the almond [Prunus dulcis (Mill.) D.A. Webb] cultivar 'Nonpareil'.</title>
        <authorList>
            <person name="D'Amico-Willman K.M."/>
            <person name="Ouma W.Z."/>
            <person name="Meulia T."/>
            <person name="Sideli G.M."/>
            <person name="Gradziel T.M."/>
            <person name="Fresnedo-Ramirez J."/>
        </authorList>
    </citation>
    <scope>NUCLEOTIDE SEQUENCE [LARGE SCALE GENOMIC DNA]</scope>
    <source>
        <strain evidence="4">Clone GOH B32 T37-40</strain>
    </source>
</reference>
<keyword evidence="5" id="KW-1185">Reference proteome</keyword>
<evidence type="ECO:0000256" key="1">
    <source>
        <dbReference type="SAM" id="MobiDB-lite"/>
    </source>
</evidence>
<feature type="compositionally biased region" description="Low complexity" evidence="1">
    <location>
        <begin position="420"/>
        <end position="457"/>
    </location>
</feature>
<feature type="compositionally biased region" description="Pro residues" evidence="1">
    <location>
        <begin position="38"/>
        <end position="55"/>
    </location>
</feature>
<feature type="domain" description="GAG-pre-integrase" evidence="2">
    <location>
        <begin position="212"/>
        <end position="272"/>
    </location>
</feature>
<name>A0AAD4WDM4_PRUDU</name>
<protein>
    <recommendedName>
        <fullName evidence="6">CCHC-type domain-containing protein</fullName>
    </recommendedName>
</protein>
<dbReference type="Proteomes" id="UP001054821">
    <property type="component" value="Chromosome 2"/>
</dbReference>
<evidence type="ECO:0000259" key="2">
    <source>
        <dbReference type="Pfam" id="PF13976"/>
    </source>
</evidence>
<dbReference type="Pfam" id="PF22936">
    <property type="entry name" value="Pol_BBD"/>
    <property type="match status" value="1"/>
</dbReference>
<evidence type="ECO:0000313" key="5">
    <source>
        <dbReference type="Proteomes" id="UP001054821"/>
    </source>
</evidence>
<comment type="caution">
    <text evidence="4">The sequence shown here is derived from an EMBL/GenBank/DDBJ whole genome shotgun (WGS) entry which is preliminary data.</text>
</comment>
<dbReference type="InterPro" id="IPR025724">
    <property type="entry name" value="GAG-pre-integrase_dom"/>
</dbReference>
<feature type="region of interest" description="Disordered" evidence="1">
    <location>
        <begin position="386"/>
        <end position="503"/>
    </location>
</feature>
<dbReference type="InterPro" id="IPR054722">
    <property type="entry name" value="PolX-like_BBD"/>
</dbReference>
<feature type="domain" description="Retrovirus-related Pol polyprotein from transposon TNT 1-94-like beta-barrel" evidence="3">
    <location>
        <begin position="103"/>
        <end position="180"/>
    </location>
</feature>
<evidence type="ECO:0000313" key="4">
    <source>
        <dbReference type="EMBL" id="KAI5341615.1"/>
    </source>
</evidence>
<sequence>MSQKANKPSITNTHLAYYIPTTWNPSTRSDTRRDSTPSLPPPDNRPPLLPTPPYHPPFQFQETCQLCNRQGHTSRICPERGNFAYMAESNITTAPTSSELTNWCVDLGVTHHMTSNPSELSHVQPYTGNDSIVVGNGSHLSISHIGKTHLDRSIGSLHLNDVLCVPTIRNNLLSIRRFSKDNHCYFEMDANGFCVKDNKTGKVLLTGSSSGGLYHIHADPTISAKLGFYGERTTQEVWHARLGHPSQAVFRVLFNKHKLPFHGRFDSTKACHQDQLFLSWINGSLSSTVLATVARFTSARSTWVALENHFASPNQNRILQLCSELFRTAHGDSFVADYLDKVNAIVDNLALSGSPLPDSDLLAALLLSAEQRHLALHAPARDGPATAMVAAHGRAPSRGRSRGSGHFSFRGGHSGGSGSWSGSSSATRPPGFRGSSSSHGSGRDFSSCPGGSSSQPGVLGPHPAAAAGLSSPFAPFSGSRRVPTQRLTAMTAQQSSSPRPPNWVVDTGTNSHITNDLSNLSLFREYHGHDSVDGVLGGTG</sequence>
<evidence type="ECO:0008006" key="6">
    <source>
        <dbReference type="Google" id="ProtNLM"/>
    </source>
</evidence>
<feature type="compositionally biased region" description="Polar residues" evidence="1">
    <location>
        <begin position="485"/>
        <end position="497"/>
    </location>
</feature>
<dbReference type="Pfam" id="PF13976">
    <property type="entry name" value="gag_pre-integrs"/>
    <property type="match status" value="1"/>
</dbReference>
<gene>
    <name evidence="4" type="ORF">L3X38_009490</name>
</gene>
<proteinExistence type="predicted"/>
<dbReference type="AlphaFoldDB" id="A0AAD4WDM4"/>
<dbReference type="PANTHER" id="PTHR47481:SF30">
    <property type="entry name" value="CCHC-TYPE DOMAIN-CONTAINING PROTEIN"/>
    <property type="match status" value="1"/>
</dbReference>
<dbReference type="EMBL" id="JAJFAZ020000002">
    <property type="protein sequence ID" value="KAI5341615.1"/>
    <property type="molecule type" value="Genomic_DNA"/>
</dbReference>
<accession>A0AAD4WDM4</accession>
<dbReference type="PANTHER" id="PTHR47481">
    <property type="match status" value="1"/>
</dbReference>
<dbReference type="Pfam" id="PF14223">
    <property type="entry name" value="Retrotran_gag_2"/>
    <property type="match status" value="1"/>
</dbReference>
<feature type="region of interest" description="Disordered" evidence="1">
    <location>
        <begin position="21"/>
        <end position="55"/>
    </location>
</feature>